<evidence type="ECO:0000259" key="2">
    <source>
        <dbReference type="Pfam" id="PF20605"/>
    </source>
</evidence>
<accession>A0A1W6ZV00</accession>
<feature type="compositionally biased region" description="Basic and acidic residues" evidence="1">
    <location>
        <begin position="55"/>
        <end position="69"/>
    </location>
</feature>
<evidence type="ECO:0000313" key="4">
    <source>
        <dbReference type="Proteomes" id="UP000194137"/>
    </source>
</evidence>
<keyword evidence="4" id="KW-1185">Reference proteome</keyword>
<dbReference type="Pfam" id="PF20605">
    <property type="entry name" value="Antitox_RHH"/>
    <property type="match status" value="1"/>
</dbReference>
<dbReference type="STRING" id="1235591.CAK95_20845"/>
<reference evidence="3 4" key="1">
    <citation type="submission" date="2017-05" db="EMBL/GenBank/DDBJ databases">
        <title>Full genome sequence of Pseudorhodoplanes sinuspersici.</title>
        <authorList>
            <person name="Dastgheib S.M.M."/>
            <person name="Shavandi M."/>
            <person name="Tirandaz H."/>
        </authorList>
    </citation>
    <scope>NUCLEOTIDE SEQUENCE [LARGE SCALE GENOMIC DNA]</scope>
    <source>
        <strain evidence="3 4">RIPI110</strain>
    </source>
</reference>
<dbReference type="Proteomes" id="UP000194137">
    <property type="component" value="Chromosome"/>
</dbReference>
<feature type="region of interest" description="Disordered" evidence="1">
    <location>
        <begin position="52"/>
        <end position="77"/>
    </location>
</feature>
<evidence type="ECO:0000256" key="1">
    <source>
        <dbReference type="SAM" id="MobiDB-lite"/>
    </source>
</evidence>
<evidence type="ECO:0000313" key="3">
    <source>
        <dbReference type="EMBL" id="ARQ01269.1"/>
    </source>
</evidence>
<dbReference type="RefSeq" id="WP_086089663.1">
    <property type="nucleotide sequence ID" value="NZ_CP021112.1"/>
</dbReference>
<protein>
    <recommendedName>
        <fullName evidence="2">Antitoxin-like ribbon-helix-helix domain-containing protein</fullName>
    </recommendedName>
</protein>
<proteinExistence type="predicted"/>
<dbReference type="EMBL" id="CP021112">
    <property type="protein sequence ID" value="ARQ01269.1"/>
    <property type="molecule type" value="Genomic_DNA"/>
</dbReference>
<dbReference type="InterPro" id="IPR046765">
    <property type="entry name" value="Antitox_RHH"/>
</dbReference>
<feature type="domain" description="Antitoxin-like ribbon-helix-helix" evidence="2">
    <location>
        <begin position="13"/>
        <end position="44"/>
    </location>
</feature>
<gene>
    <name evidence="3" type="ORF">CAK95_20845</name>
</gene>
<dbReference type="AlphaFoldDB" id="A0A1W6ZV00"/>
<sequence length="77" mass="8992">MPRKLIDFHTEDLRALQELAEDRSSTLQELVDEAVRDVLRKHGKFTDLRAALTHSSRDDEKAAAKPRPAERRKRSRR</sequence>
<dbReference type="KEGG" id="psin:CAK95_20845"/>
<name>A0A1W6ZV00_9HYPH</name>
<organism evidence="3 4">
    <name type="scientific">Pseudorhodoplanes sinuspersici</name>
    <dbReference type="NCBI Taxonomy" id="1235591"/>
    <lineage>
        <taxon>Bacteria</taxon>
        <taxon>Pseudomonadati</taxon>
        <taxon>Pseudomonadota</taxon>
        <taxon>Alphaproteobacteria</taxon>
        <taxon>Hyphomicrobiales</taxon>
        <taxon>Pseudorhodoplanes</taxon>
    </lineage>
</organism>